<dbReference type="Pfam" id="PF00795">
    <property type="entry name" value="CN_hydrolase"/>
    <property type="match status" value="1"/>
</dbReference>
<sequence>MKIAGMQLAIENVHTKQTQIQHMQRIKKLAEQFYELQDGFDFLVLPELSTISYGDQSFQNLAELTNSNDSIVHQTFQELSQKLNCAICYGYPYEKDGSYYIRQTVLSHEGEELVHYDKIHIAQFEASSEKNYFSRGNSLTTFELNGWKFGMIICYDIRFPEMIRTLALKEKVDVIVHPVAFFKDQSFPSWHSFVVTRALENQVYFLSLNQAGKHFGNSIFCPPWVDFNQDPTIYGEDETLKTFTLEHSLIESVRKHYPLRDDKLAEYK</sequence>
<name>A0A6G1X4K6_9BACI</name>
<protein>
    <submittedName>
        <fullName evidence="3">Carbon-nitrogen hydrolase family protein</fullName>
    </submittedName>
</protein>
<dbReference type="PROSITE" id="PS50263">
    <property type="entry name" value="CN_HYDROLASE"/>
    <property type="match status" value="1"/>
</dbReference>
<dbReference type="RefSeq" id="WP_153727826.1">
    <property type="nucleotide sequence ID" value="NZ_WJNH01000003.1"/>
</dbReference>
<evidence type="ECO:0000313" key="3">
    <source>
        <dbReference type="EMBL" id="MRG85894.1"/>
    </source>
</evidence>
<dbReference type="EMBL" id="WJNH01000003">
    <property type="protein sequence ID" value="MRG85894.1"/>
    <property type="molecule type" value="Genomic_DNA"/>
</dbReference>
<comment type="caution">
    <text evidence="3">The sequence shown here is derived from an EMBL/GenBank/DDBJ whole genome shotgun (WGS) entry which is preliminary data.</text>
</comment>
<dbReference type="CDD" id="cd07197">
    <property type="entry name" value="nitrilase"/>
    <property type="match status" value="1"/>
</dbReference>
<proteinExistence type="inferred from homology"/>
<keyword evidence="3" id="KW-0378">Hydrolase</keyword>
<dbReference type="InterPro" id="IPR036526">
    <property type="entry name" value="C-N_Hydrolase_sf"/>
</dbReference>
<dbReference type="PANTHER" id="PTHR23088:SF27">
    <property type="entry name" value="DEAMINATED GLUTATHIONE AMIDASE"/>
    <property type="match status" value="1"/>
</dbReference>
<organism evidence="3 4">
    <name type="scientific">Salinibacillus xinjiangensis</name>
    <dbReference type="NCBI Taxonomy" id="1229268"/>
    <lineage>
        <taxon>Bacteria</taxon>
        <taxon>Bacillati</taxon>
        <taxon>Bacillota</taxon>
        <taxon>Bacilli</taxon>
        <taxon>Bacillales</taxon>
        <taxon>Bacillaceae</taxon>
        <taxon>Salinibacillus</taxon>
    </lineage>
</organism>
<dbReference type="PANTHER" id="PTHR23088">
    <property type="entry name" value="NITRILASE-RELATED"/>
    <property type="match status" value="1"/>
</dbReference>
<dbReference type="AlphaFoldDB" id="A0A6G1X4K6"/>
<feature type="domain" description="CN hydrolase" evidence="2">
    <location>
        <begin position="6"/>
        <end position="255"/>
    </location>
</feature>
<dbReference type="Proteomes" id="UP000480185">
    <property type="component" value="Unassembled WGS sequence"/>
</dbReference>
<keyword evidence="4" id="KW-1185">Reference proteome</keyword>
<dbReference type="InterPro" id="IPR003010">
    <property type="entry name" value="C-N_Hydrolase"/>
</dbReference>
<comment type="similarity">
    <text evidence="1">Belongs to the carbon-nitrogen hydrolase superfamily. NIT1/NIT2 family.</text>
</comment>
<evidence type="ECO:0000259" key="2">
    <source>
        <dbReference type="PROSITE" id="PS50263"/>
    </source>
</evidence>
<reference evidence="3 4" key="1">
    <citation type="submission" date="2019-11" db="EMBL/GenBank/DDBJ databases">
        <authorList>
            <person name="Li J."/>
        </authorList>
    </citation>
    <scope>NUCLEOTIDE SEQUENCE [LARGE SCALE GENOMIC DNA]</scope>
    <source>
        <strain evidence="3 4">J4</strain>
    </source>
</reference>
<gene>
    <name evidence="3" type="ORF">GH754_06025</name>
</gene>
<evidence type="ECO:0000256" key="1">
    <source>
        <dbReference type="ARBA" id="ARBA00010613"/>
    </source>
</evidence>
<evidence type="ECO:0000313" key="4">
    <source>
        <dbReference type="Proteomes" id="UP000480185"/>
    </source>
</evidence>
<dbReference type="OrthoDB" id="9811121at2"/>
<accession>A0A6G1X4K6</accession>
<dbReference type="GO" id="GO:0016787">
    <property type="term" value="F:hydrolase activity"/>
    <property type="evidence" value="ECO:0007669"/>
    <property type="project" value="UniProtKB-KW"/>
</dbReference>
<dbReference type="Gene3D" id="3.60.110.10">
    <property type="entry name" value="Carbon-nitrogen hydrolase"/>
    <property type="match status" value="1"/>
</dbReference>
<dbReference type="SUPFAM" id="SSF56317">
    <property type="entry name" value="Carbon-nitrogen hydrolase"/>
    <property type="match status" value="1"/>
</dbReference>